<proteinExistence type="predicted"/>
<sequence length="152" mass="17545">ASGDIIVTGDADATYPFDRIHEYIQQLINDDLDFITTDRFAELGHGSMSAKHYFGNSILATTLRILYLINLRDSQSGMWIFKKSALEKIQPLENFDDGMPFSEEIKIEMFSNKNIKSKEMPSALYAREGDVKLESFNDGWKNLKYLFFKRIK</sequence>
<feature type="non-terminal residue" evidence="2">
    <location>
        <position position="1"/>
    </location>
</feature>
<organism evidence="2">
    <name type="scientific">marine sediment metagenome</name>
    <dbReference type="NCBI Taxonomy" id="412755"/>
    <lineage>
        <taxon>unclassified sequences</taxon>
        <taxon>metagenomes</taxon>
        <taxon>ecological metagenomes</taxon>
    </lineage>
</organism>
<dbReference type="SUPFAM" id="SSF53448">
    <property type="entry name" value="Nucleotide-diphospho-sugar transferases"/>
    <property type="match status" value="1"/>
</dbReference>
<protein>
    <recommendedName>
        <fullName evidence="1">Glycosyltransferase 2-like domain-containing protein</fullName>
    </recommendedName>
</protein>
<comment type="caution">
    <text evidence="2">The sequence shown here is derived from an EMBL/GenBank/DDBJ whole genome shotgun (WGS) entry which is preliminary data.</text>
</comment>
<dbReference type="Gene3D" id="3.90.550.10">
    <property type="entry name" value="Spore Coat Polysaccharide Biosynthesis Protein SpsA, Chain A"/>
    <property type="match status" value="1"/>
</dbReference>
<dbReference type="Pfam" id="PF00535">
    <property type="entry name" value="Glycos_transf_2"/>
    <property type="match status" value="1"/>
</dbReference>
<dbReference type="InterPro" id="IPR001173">
    <property type="entry name" value="Glyco_trans_2-like"/>
</dbReference>
<gene>
    <name evidence="2" type="ORF">S01H1_13399</name>
</gene>
<dbReference type="AlphaFoldDB" id="X0SI50"/>
<name>X0SI50_9ZZZZ</name>
<dbReference type="InterPro" id="IPR029044">
    <property type="entry name" value="Nucleotide-diphossugar_trans"/>
</dbReference>
<evidence type="ECO:0000259" key="1">
    <source>
        <dbReference type="Pfam" id="PF00535"/>
    </source>
</evidence>
<reference evidence="2" key="1">
    <citation type="journal article" date="2014" name="Front. Microbiol.">
        <title>High frequency of phylogenetically diverse reductive dehalogenase-homologous genes in deep subseafloor sedimentary metagenomes.</title>
        <authorList>
            <person name="Kawai M."/>
            <person name="Futagami T."/>
            <person name="Toyoda A."/>
            <person name="Takaki Y."/>
            <person name="Nishi S."/>
            <person name="Hori S."/>
            <person name="Arai W."/>
            <person name="Tsubouchi T."/>
            <person name="Morono Y."/>
            <person name="Uchiyama I."/>
            <person name="Ito T."/>
            <person name="Fujiyama A."/>
            <person name="Inagaki F."/>
            <person name="Takami H."/>
        </authorList>
    </citation>
    <scope>NUCLEOTIDE SEQUENCE</scope>
    <source>
        <strain evidence="2">Expedition CK06-06</strain>
    </source>
</reference>
<evidence type="ECO:0000313" key="2">
    <source>
        <dbReference type="EMBL" id="GAF75552.1"/>
    </source>
</evidence>
<dbReference type="EMBL" id="BARS01006914">
    <property type="protein sequence ID" value="GAF75552.1"/>
    <property type="molecule type" value="Genomic_DNA"/>
</dbReference>
<feature type="domain" description="Glycosyltransferase 2-like" evidence="1">
    <location>
        <begin position="1"/>
        <end position="89"/>
    </location>
</feature>
<accession>X0SI50</accession>